<dbReference type="KEGG" id="mrub:DEO27_026705"/>
<dbReference type="InterPro" id="IPR001387">
    <property type="entry name" value="Cro/C1-type_HTH"/>
</dbReference>
<feature type="domain" description="HTH cro/C1-type" evidence="1">
    <location>
        <begin position="33"/>
        <end position="70"/>
    </location>
</feature>
<dbReference type="GO" id="GO:0016887">
    <property type="term" value="F:ATP hydrolysis activity"/>
    <property type="evidence" value="ECO:0007669"/>
    <property type="project" value="InterPro"/>
</dbReference>
<sequence>MINQSTKDAIKAELNKQINLIGSAKKLSVTLKVSNATISNIINDKTALISDQLWFSISGALGLNFDLQWLHADTEPYKKLTNYFNDARLHSNVFALVTNPGGGKTYAMDDFRDKNPHTYYVKCHRHTTERDFLKQLLNSMHVNFNSHRITDLLNKTVEVARKLESPSFIVDEFEKVKNDVFVLPIDIYNSLENQVGITIIGTPNLKTRIDNGVARGTMGYNELLSRVGGKVIEIPAPSHADACNIIRANGINDKDTTVQKGKVVNAMQYIISESDNDNNEVDLRRVKRLVHAIKQKGIGK</sequence>
<keyword evidence="2" id="KW-0547">Nucleotide-binding</keyword>
<keyword evidence="3" id="KW-1185">Reference proteome</keyword>
<reference evidence="2" key="1">
    <citation type="submission" date="2019-08" db="EMBL/GenBank/DDBJ databases">
        <title>Comparative genome analysis confer to the adaptation heavy metal polluted environment.</title>
        <authorList>
            <person name="Li Y."/>
        </authorList>
    </citation>
    <scope>NUCLEOTIDE SEQUENCE [LARGE SCALE GENOMIC DNA]</scope>
    <source>
        <strain evidence="2">P1</strain>
    </source>
</reference>
<gene>
    <name evidence="2" type="ORF">DEO27_026705</name>
</gene>
<dbReference type="Proteomes" id="UP000251402">
    <property type="component" value="Chromosome"/>
</dbReference>
<evidence type="ECO:0000259" key="1">
    <source>
        <dbReference type="PROSITE" id="PS50943"/>
    </source>
</evidence>
<dbReference type="Pfam" id="PF13401">
    <property type="entry name" value="AAA_22"/>
    <property type="match status" value="1"/>
</dbReference>
<dbReference type="SUPFAM" id="SSF52540">
    <property type="entry name" value="P-loop containing nucleoside triphosphate hydrolases"/>
    <property type="match status" value="1"/>
</dbReference>
<proteinExistence type="predicted"/>
<dbReference type="AlphaFoldDB" id="A0A5C1I5R9"/>
<dbReference type="RefSeq" id="WP_112574818.1">
    <property type="nucleotide sequence ID" value="NZ_CP043450.1"/>
</dbReference>
<dbReference type="Gene3D" id="3.40.50.300">
    <property type="entry name" value="P-loop containing nucleotide triphosphate hydrolases"/>
    <property type="match status" value="1"/>
</dbReference>
<keyword evidence="2" id="KW-0067">ATP-binding</keyword>
<evidence type="ECO:0000313" key="2">
    <source>
        <dbReference type="EMBL" id="QEM13447.1"/>
    </source>
</evidence>
<evidence type="ECO:0000313" key="3">
    <source>
        <dbReference type="Proteomes" id="UP000251402"/>
    </source>
</evidence>
<dbReference type="PROSITE" id="PS50943">
    <property type="entry name" value="HTH_CROC1"/>
    <property type="match status" value="1"/>
</dbReference>
<accession>A0A5C1I5R9</accession>
<dbReference type="GO" id="GO:0005524">
    <property type="term" value="F:ATP binding"/>
    <property type="evidence" value="ECO:0007669"/>
    <property type="project" value="UniProtKB-KW"/>
</dbReference>
<organism evidence="2 3">
    <name type="scientific">Mucilaginibacter rubeus</name>
    <dbReference type="NCBI Taxonomy" id="2027860"/>
    <lineage>
        <taxon>Bacteria</taxon>
        <taxon>Pseudomonadati</taxon>
        <taxon>Bacteroidota</taxon>
        <taxon>Sphingobacteriia</taxon>
        <taxon>Sphingobacteriales</taxon>
        <taxon>Sphingobacteriaceae</taxon>
        <taxon>Mucilaginibacter</taxon>
    </lineage>
</organism>
<dbReference type="OrthoDB" id="1426482at2"/>
<dbReference type="EMBL" id="CP043450">
    <property type="protein sequence ID" value="QEM13447.1"/>
    <property type="molecule type" value="Genomic_DNA"/>
</dbReference>
<dbReference type="InterPro" id="IPR027417">
    <property type="entry name" value="P-loop_NTPase"/>
</dbReference>
<protein>
    <submittedName>
        <fullName evidence="2">ATP-binding protein</fullName>
    </submittedName>
</protein>
<name>A0A5C1I5R9_9SPHI</name>
<dbReference type="InterPro" id="IPR049945">
    <property type="entry name" value="AAA_22"/>
</dbReference>